<feature type="signal peptide" evidence="1">
    <location>
        <begin position="1"/>
        <end position="21"/>
    </location>
</feature>
<dbReference type="InParanoid" id="A8NYH2"/>
<keyword evidence="4" id="KW-1185">Reference proteome</keyword>
<reference evidence="3 4" key="1">
    <citation type="journal article" date="2010" name="Proc. Natl. Acad. Sci. U.S.A.">
        <title>Insights into evolution of multicellular fungi from the assembled chromosomes of the mushroom Coprinopsis cinerea (Coprinus cinereus).</title>
        <authorList>
            <person name="Stajich J.E."/>
            <person name="Wilke S.K."/>
            <person name="Ahren D."/>
            <person name="Au C.H."/>
            <person name="Birren B.W."/>
            <person name="Borodovsky M."/>
            <person name="Burns C."/>
            <person name="Canback B."/>
            <person name="Casselton L.A."/>
            <person name="Cheng C.K."/>
            <person name="Deng J."/>
            <person name="Dietrich F.S."/>
            <person name="Fargo D.C."/>
            <person name="Farman M.L."/>
            <person name="Gathman A.C."/>
            <person name="Goldberg J."/>
            <person name="Guigo R."/>
            <person name="Hoegger P.J."/>
            <person name="Hooker J.B."/>
            <person name="Huggins A."/>
            <person name="James T.Y."/>
            <person name="Kamada T."/>
            <person name="Kilaru S."/>
            <person name="Kodira C."/>
            <person name="Kues U."/>
            <person name="Kupfer D."/>
            <person name="Kwan H.S."/>
            <person name="Lomsadze A."/>
            <person name="Li W."/>
            <person name="Lilly W.W."/>
            <person name="Ma L.J."/>
            <person name="Mackey A.J."/>
            <person name="Manning G."/>
            <person name="Martin F."/>
            <person name="Muraguchi H."/>
            <person name="Natvig D.O."/>
            <person name="Palmerini H."/>
            <person name="Ramesh M.A."/>
            <person name="Rehmeyer C.J."/>
            <person name="Roe B.A."/>
            <person name="Shenoy N."/>
            <person name="Stanke M."/>
            <person name="Ter-Hovhannisyan V."/>
            <person name="Tunlid A."/>
            <person name="Velagapudi R."/>
            <person name="Vision T.J."/>
            <person name="Zeng Q."/>
            <person name="Zolan M.E."/>
            <person name="Pukkila P.J."/>
        </authorList>
    </citation>
    <scope>NUCLEOTIDE SEQUENCE [LARGE SCALE GENOMIC DNA]</scope>
    <source>
        <strain evidence="4">Okayama-7 / 130 / ATCC MYA-4618 / FGSC 9003</strain>
    </source>
</reference>
<keyword evidence="1" id="KW-0732">Signal</keyword>
<protein>
    <recommendedName>
        <fullName evidence="2">SCP domain-containing protein</fullName>
    </recommendedName>
</protein>
<dbReference type="OrthoDB" id="337038at2759"/>
<evidence type="ECO:0000256" key="1">
    <source>
        <dbReference type="SAM" id="SignalP"/>
    </source>
</evidence>
<sequence length="180" mass="19969">MFKTFFALLLTLFTLLNAVSAAPHTHTHRHIAKARRAVDLQRSDIQEILEAHNSVRVQHNARPLGWSPFLASKAAFWADMCILQYSDGILLDRPYGESIVAATGTFTIKDAIGTLVSSRNTYDPRTAYSQFTQIVWKSTTQVGCAISRCEGILDRPVTLYVCVYDPPGNVVGELAENVEV</sequence>
<dbReference type="PRINTS" id="PR00837">
    <property type="entry name" value="V5TPXLIKE"/>
</dbReference>
<name>A8NYH2_COPC7</name>
<dbReference type="SUPFAM" id="SSF55797">
    <property type="entry name" value="PR-1-like"/>
    <property type="match status" value="1"/>
</dbReference>
<dbReference type="InterPro" id="IPR035940">
    <property type="entry name" value="CAP_sf"/>
</dbReference>
<organism evidence="3 4">
    <name type="scientific">Coprinopsis cinerea (strain Okayama-7 / 130 / ATCC MYA-4618 / FGSC 9003)</name>
    <name type="common">Inky cap fungus</name>
    <name type="synonym">Hormographiella aspergillata</name>
    <dbReference type="NCBI Taxonomy" id="240176"/>
    <lineage>
        <taxon>Eukaryota</taxon>
        <taxon>Fungi</taxon>
        <taxon>Dikarya</taxon>
        <taxon>Basidiomycota</taxon>
        <taxon>Agaricomycotina</taxon>
        <taxon>Agaricomycetes</taxon>
        <taxon>Agaricomycetidae</taxon>
        <taxon>Agaricales</taxon>
        <taxon>Agaricineae</taxon>
        <taxon>Psathyrellaceae</taxon>
        <taxon>Coprinopsis</taxon>
    </lineage>
</organism>
<dbReference type="PANTHER" id="PTHR10334">
    <property type="entry name" value="CYSTEINE-RICH SECRETORY PROTEIN-RELATED"/>
    <property type="match status" value="1"/>
</dbReference>
<dbReference type="EMBL" id="AACS02000005">
    <property type="protein sequence ID" value="EAU84344.1"/>
    <property type="molecule type" value="Genomic_DNA"/>
</dbReference>
<dbReference type="InterPro" id="IPR001283">
    <property type="entry name" value="CRISP-related"/>
</dbReference>
<dbReference type="Pfam" id="PF00188">
    <property type="entry name" value="CAP"/>
    <property type="match status" value="1"/>
</dbReference>
<evidence type="ECO:0000313" key="4">
    <source>
        <dbReference type="Proteomes" id="UP000001861"/>
    </source>
</evidence>
<dbReference type="GeneID" id="6013984"/>
<dbReference type="Gene3D" id="3.40.33.10">
    <property type="entry name" value="CAP"/>
    <property type="match status" value="1"/>
</dbReference>
<gene>
    <name evidence="3" type="ORF">CC1G_01340</name>
</gene>
<comment type="caution">
    <text evidence="3">The sequence shown here is derived from an EMBL/GenBank/DDBJ whole genome shotgun (WGS) entry which is preliminary data.</text>
</comment>
<dbReference type="AlphaFoldDB" id="A8NYH2"/>
<feature type="chain" id="PRO_5002727479" description="SCP domain-containing protein" evidence="1">
    <location>
        <begin position="22"/>
        <end position="180"/>
    </location>
</feature>
<evidence type="ECO:0000313" key="3">
    <source>
        <dbReference type="EMBL" id="EAU84344.1"/>
    </source>
</evidence>
<dbReference type="VEuPathDB" id="FungiDB:CC1G_01340"/>
<dbReference type="KEGG" id="cci:CC1G_01340"/>
<dbReference type="SMART" id="SM00198">
    <property type="entry name" value="SCP"/>
    <property type="match status" value="1"/>
</dbReference>
<evidence type="ECO:0000259" key="2">
    <source>
        <dbReference type="SMART" id="SM00198"/>
    </source>
</evidence>
<dbReference type="Proteomes" id="UP000001861">
    <property type="component" value="Unassembled WGS sequence"/>
</dbReference>
<dbReference type="OMA" id="CAWNKVC"/>
<dbReference type="eggNOG" id="KOG3017">
    <property type="taxonomic scope" value="Eukaryota"/>
</dbReference>
<proteinExistence type="predicted"/>
<feature type="domain" description="SCP" evidence="2">
    <location>
        <begin position="43"/>
        <end position="172"/>
    </location>
</feature>
<accession>A8NYH2</accession>
<dbReference type="RefSeq" id="XP_001837428.1">
    <property type="nucleotide sequence ID" value="XM_001837376.1"/>
</dbReference>
<dbReference type="InterPro" id="IPR014044">
    <property type="entry name" value="CAP_dom"/>
</dbReference>